<dbReference type="SUPFAM" id="SSF63748">
    <property type="entry name" value="Tudor/PWWP/MBT"/>
    <property type="match status" value="1"/>
</dbReference>
<dbReference type="Proteomes" id="UP000515160">
    <property type="component" value="Chromosome 2L"/>
</dbReference>
<dbReference type="Gene3D" id="2.40.50.90">
    <property type="match status" value="1"/>
</dbReference>
<protein>
    <submittedName>
        <fullName evidence="4">Tudor domain-containing protein 6-like isoform X1</fullName>
    </submittedName>
</protein>
<dbReference type="PROSITE" id="PS50304">
    <property type="entry name" value="TUDOR"/>
    <property type="match status" value="1"/>
</dbReference>
<dbReference type="Pfam" id="PF00567">
    <property type="entry name" value="TUDOR"/>
    <property type="match status" value="1"/>
</dbReference>
<feature type="domain" description="Tudor" evidence="2">
    <location>
        <begin position="181"/>
        <end position="238"/>
    </location>
</feature>
<dbReference type="PANTHER" id="PTHR16442">
    <property type="entry name" value="RING FINGER PROTEIN 17"/>
    <property type="match status" value="1"/>
</dbReference>
<name>A0A6P8WB14_DROAB</name>
<dbReference type="GeneID" id="117565693"/>
<dbReference type="RefSeq" id="XP_034100819.2">
    <property type="nucleotide sequence ID" value="XM_034244928.2"/>
</dbReference>
<reference evidence="4" key="1">
    <citation type="submission" date="2025-08" db="UniProtKB">
        <authorList>
            <consortium name="RefSeq"/>
        </authorList>
    </citation>
    <scope>IDENTIFICATION</scope>
    <source>
        <strain evidence="4">15112-1751.03</strain>
        <tissue evidence="4">Whole Adult</tissue>
    </source>
</reference>
<gene>
    <name evidence="4" type="primary">LOC117565693</name>
</gene>
<dbReference type="PANTHER" id="PTHR16442:SF1">
    <property type="entry name" value="RING FINGER PROTEIN 17"/>
    <property type="match status" value="1"/>
</dbReference>
<dbReference type="InterPro" id="IPR002999">
    <property type="entry name" value="Tudor"/>
</dbReference>
<dbReference type="Gene3D" id="2.30.30.140">
    <property type="match status" value="1"/>
</dbReference>
<dbReference type="OrthoDB" id="10034606at2759"/>
<evidence type="ECO:0000313" key="4">
    <source>
        <dbReference type="RefSeq" id="XP_034100819.2"/>
    </source>
</evidence>
<evidence type="ECO:0000313" key="3">
    <source>
        <dbReference type="Proteomes" id="UP000515160"/>
    </source>
</evidence>
<keyword evidence="3" id="KW-1185">Reference proteome</keyword>
<evidence type="ECO:0000256" key="1">
    <source>
        <dbReference type="SAM" id="MobiDB-lite"/>
    </source>
</evidence>
<evidence type="ECO:0000259" key="2">
    <source>
        <dbReference type="PROSITE" id="PS50304"/>
    </source>
</evidence>
<dbReference type="AlphaFoldDB" id="A0A6P8WB14"/>
<proteinExistence type="predicted"/>
<dbReference type="GO" id="GO:0005737">
    <property type="term" value="C:cytoplasm"/>
    <property type="evidence" value="ECO:0007669"/>
    <property type="project" value="UniProtKB-ARBA"/>
</dbReference>
<dbReference type="InterPro" id="IPR035437">
    <property type="entry name" value="SNase_OB-fold_sf"/>
</dbReference>
<sequence>MCSHGDASGNLEEDWHEPPSVTPNVAKTQWEAEAAQTLLSSELITSNSNVDNNNVSLVLAAKDLKERTDETELSVESQMQNFMLCLESYAAIPEYALSEEVFNVDKPLEAVRLGAELPSKTLSQAHTVGNKLLLTITEVYSPFQFWFQEAEDAAMLRQMSYEMYNLYNDPHGLSWNLALYFVRPGYICAAYHECIWKRARIINVLSTNEVTVYCVDYGQCAQLTTKQLNFLHKRFMEQPAISMRGTLTDVYPLDYHWSANATLHFKRLVRQRDLYAIIKDTDLEERILFVNIFEISDFQHSISEQLISARLAGFSRNYSDETIKAHNGRRVRYIRERLPSFDMLEQQLFVADSDKYEEMFDNIVYNSQFYKHFVAPKLTNPFRYKLEEALANWLEKFKRRKELEMSSIS</sequence>
<feature type="region of interest" description="Disordered" evidence="1">
    <location>
        <begin position="1"/>
        <end position="23"/>
    </location>
</feature>
<accession>A0A6P8WB14</accession>
<organism evidence="3 4">
    <name type="scientific">Drosophila albomicans</name>
    <name type="common">Fruit fly</name>
    <dbReference type="NCBI Taxonomy" id="7291"/>
    <lineage>
        <taxon>Eukaryota</taxon>
        <taxon>Metazoa</taxon>
        <taxon>Ecdysozoa</taxon>
        <taxon>Arthropoda</taxon>
        <taxon>Hexapoda</taxon>
        <taxon>Insecta</taxon>
        <taxon>Pterygota</taxon>
        <taxon>Neoptera</taxon>
        <taxon>Endopterygota</taxon>
        <taxon>Diptera</taxon>
        <taxon>Brachycera</taxon>
        <taxon>Muscomorpha</taxon>
        <taxon>Ephydroidea</taxon>
        <taxon>Drosophilidae</taxon>
        <taxon>Drosophila</taxon>
    </lineage>
</organism>